<dbReference type="AlphaFoldDB" id="M5E2B4"/>
<dbReference type="GeneID" id="79176202"/>
<evidence type="ECO:0000313" key="3">
    <source>
        <dbReference type="Proteomes" id="UP000011866"/>
    </source>
</evidence>
<dbReference type="EMBL" id="HF680312">
    <property type="protein sequence ID" value="CCU71724.1"/>
    <property type="molecule type" value="Genomic_DNA"/>
</dbReference>
<gene>
    <name evidence="2" type="ORF">TOL_1297</name>
</gene>
<sequence>MRIQRSITFAVCLFMLPLYSQAELSITAGIFSDYVANGVTQTEGDPALELSLDWANSDNLYVGAWASNVDFGEGYDNSAEVDIYAGMVLSVSAQVSVDLGTVYYQYFGDKESDELAFNEIYALTSYESKAGISEVNIWYSWNYSGTDAAHNIVQLAHALALAENHLLRVSVDRLASMDTNEYDWEGHLLI</sequence>
<keyword evidence="1" id="KW-0732">Signal</keyword>
<evidence type="ECO:0000256" key="1">
    <source>
        <dbReference type="SAM" id="SignalP"/>
    </source>
</evidence>
<dbReference type="NCBIfam" id="TIGR02001">
    <property type="entry name" value="gcw_chp"/>
    <property type="match status" value="1"/>
</dbReference>
<feature type="signal peptide" evidence="1">
    <location>
        <begin position="1"/>
        <end position="22"/>
    </location>
</feature>
<dbReference type="eggNOG" id="ENOG502Z9EH">
    <property type="taxonomic scope" value="Bacteria"/>
</dbReference>
<evidence type="ECO:0000313" key="2">
    <source>
        <dbReference type="EMBL" id="CCU71724.1"/>
    </source>
</evidence>
<dbReference type="KEGG" id="tol:TOL_1297"/>
<reference evidence="2 3" key="1">
    <citation type="journal article" date="2013" name="Genome Announc.">
        <title>Genome Sequence of Thalassolituus oleivorans MIL-1 (DSM 14913T).</title>
        <authorList>
            <person name="Golyshin P.N."/>
            <person name="Werner J."/>
            <person name="Chernikova T.N."/>
            <person name="Tran H."/>
            <person name="Ferrer M."/>
            <person name="Yakimov M.M."/>
            <person name="Teeling H."/>
            <person name="Golyshina O.V."/>
        </authorList>
    </citation>
    <scope>NUCLEOTIDE SEQUENCE [LARGE SCALE GENOMIC DNA]</scope>
    <source>
        <strain evidence="2 3">MIL-1</strain>
    </source>
</reference>
<accession>M5E2B4</accession>
<dbReference type="Proteomes" id="UP000011866">
    <property type="component" value="Chromosome"/>
</dbReference>
<protein>
    <submittedName>
        <fullName evidence="2">Uncharacterized protein</fullName>
    </submittedName>
</protein>
<keyword evidence="3" id="KW-1185">Reference proteome</keyword>
<organism evidence="2 3">
    <name type="scientific">Thalassolituus oleivorans MIL-1</name>
    <dbReference type="NCBI Taxonomy" id="1298593"/>
    <lineage>
        <taxon>Bacteria</taxon>
        <taxon>Pseudomonadati</taxon>
        <taxon>Pseudomonadota</taxon>
        <taxon>Gammaproteobacteria</taxon>
        <taxon>Oceanospirillales</taxon>
        <taxon>Oceanospirillaceae</taxon>
        <taxon>Thalassolituus</taxon>
    </lineage>
</organism>
<dbReference type="InterPro" id="IPR010239">
    <property type="entry name" value="CHP02001"/>
</dbReference>
<proteinExistence type="predicted"/>
<dbReference type="Pfam" id="PF09694">
    <property type="entry name" value="Gcw_chp"/>
    <property type="match status" value="1"/>
</dbReference>
<name>M5E2B4_9GAMM</name>
<dbReference type="HOGENOM" id="CLU_074587_1_0_6"/>
<feature type="chain" id="PRO_5004065862" evidence="1">
    <location>
        <begin position="23"/>
        <end position="190"/>
    </location>
</feature>
<dbReference type="RefSeq" id="WP_015486459.1">
    <property type="nucleotide sequence ID" value="NC_020888.1"/>
</dbReference>